<dbReference type="GO" id="GO:0015031">
    <property type="term" value="P:protein transport"/>
    <property type="evidence" value="ECO:0007669"/>
    <property type="project" value="UniProtKB-KW"/>
</dbReference>
<dbReference type="Pfam" id="PF02096">
    <property type="entry name" value="60KD_IMP"/>
    <property type="match status" value="1"/>
</dbReference>
<keyword evidence="18" id="KW-1185">Reference proteome</keyword>
<dbReference type="PRINTS" id="PR00701">
    <property type="entry name" value="60KDINNERMP"/>
</dbReference>
<comment type="similarity">
    <text evidence="2 13">Belongs to the OXA1/ALB3/YidC family. Type 1 subfamily.</text>
</comment>
<evidence type="ECO:0000259" key="16">
    <source>
        <dbReference type="Pfam" id="PF14849"/>
    </source>
</evidence>
<dbReference type="AlphaFoldDB" id="A0A316G2X6"/>
<feature type="region of interest" description="Disordered" evidence="14">
    <location>
        <begin position="609"/>
        <end position="628"/>
    </location>
</feature>
<evidence type="ECO:0000256" key="9">
    <source>
        <dbReference type="ARBA" id="ARBA00023136"/>
    </source>
</evidence>
<comment type="function">
    <text evidence="13">Required for the insertion and/or proper folding and/or complex formation of integral membrane proteins into the membrane. Involved in integration of membrane proteins that insert both dependently and independently of the Sec translocase complex, as well as at least some lipoproteins. Aids folding of multispanning membrane proteins.</text>
</comment>
<dbReference type="PANTHER" id="PTHR12428:SF65">
    <property type="entry name" value="CYTOCHROME C OXIDASE ASSEMBLY PROTEIN COX18, MITOCHONDRIAL"/>
    <property type="match status" value="1"/>
</dbReference>
<evidence type="ECO:0000313" key="18">
    <source>
        <dbReference type="Proteomes" id="UP000245390"/>
    </source>
</evidence>
<dbReference type="RefSeq" id="WP_109760368.1">
    <property type="nucleotide sequence ID" value="NZ_CP034588.1"/>
</dbReference>
<dbReference type="InterPro" id="IPR038221">
    <property type="entry name" value="YidC_periplasmic_sf"/>
</dbReference>
<comment type="subunit">
    <text evidence="13">Interacts with the Sec translocase complex via SecD. Specifically interacts with transmembrane segments of nascent integral membrane proteins during membrane integration.</text>
</comment>
<evidence type="ECO:0000256" key="14">
    <source>
        <dbReference type="SAM" id="MobiDB-lite"/>
    </source>
</evidence>
<dbReference type="Pfam" id="PF14849">
    <property type="entry name" value="YidC_periplas"/>
    <property type="match status" value="1"/>
</dbReference>
<keyword evidence="6 13" id="KW-0812">Transmembrane</keyword>
<dbReference type="CDD" id="cd19961">
    <property type="entry name" value="EcYidC-like_peri"/>
    <property type="match status" value="1"/>
</dbReference>
<feature type="transmembrane region" description="Helical" evidence="13">
    <location>
        <begin position="560"/>
        <end position="580"/>
    </location>
</feature>
<dbReference type="InterPro" id="IPR047196">
    <property type="entry name" value="YidC_ALB_C"/>
</dbReference>
<dbReference type="Gene3D" id="2.70.98.90">
    <property type="match status" value="1"/>
</dbReference>
<evidence type="ECO:0000256" key="10">
    <source>
        <dbReference type="ARBA" id="ARBA00023186"/>
    </source>
</evidence>
<feature type="transmembrane region" description="Helical" evidence="13">
    <location>
        <begin position="454"/>
        <end position="474"/>
    </location>
</feature>
<dbReference type="CDD" id="cd20070">
    <property type="entry name" value="5TM_YidC_Alb3"/>
    <property type="match status" value="1"/>
</dbReference>
<dbReference type="EMBL" id="QGGV01000009">
    <property type="protein sequence ID" value="PWK54963.1"/>
    <property type="molecule type" value="Genomic_DNA"/>
</dbReference>
<feature type="compositionally biased region" description="Low complexity" evidence="14">
    <location>
        <begin position="34"/>
        <end position="61"/>
    </location>
</feature>
<dbReference type="NCBIfam" id="NF002353">
    <property type="entry name" value="PRK01318.1-4"/>
    <property type="match status" value="1"/>
</dbReference>
<keyword evidence="4 13" id="KW-0813">Transport</keyword>
<keyword evidence="7 13" id="KW-0653">Protein transport</keyword>
<dbReference type="InterPro" id="IPR028053">
    <property type="entry name" value="Membr_insert_YidC_N"/>
</dbReference>
<dbReference type="GO" id="GO:0032977">
    <property type="term" value="F:membrane insertase activity"/>
    <property type="evidence" value="ECO:0007669"/>
    <property type="project" value="InterPro"/>
</dbReference>
<dbReference type="PRINTS" id="PR01900">
    <property type="entry name" value="YIDCPROTEIN"/>
</dbReference>
<dbReference type="HAMAP" id="MF_01810">
    <property type="entry name" value="YidC_type1"/>
    <property type="match status" value="1"/>
</dbReference>
<keyword evidence="5 13" id="KW-1003">Cell membrane</keyword>
<name>A0A316G2X6_9RHOB</name>
<comment type="subcellular location">
    <subcellularLocation>
        <location evidence="1">Cell inner membrane</location>
        <topology evidence="1">Multi-pass membrane protein</topology>
    </subcellularLocation>
    <subcellularLocation>
        <location evidence="13">Cell membrane</location>
        <topology evidence="13">Multi-pass membrane protein</topology>
    </subcellularLocation>
</comment>
<evidence type="ECO:0000256" key="4">
    <source>
        <dbReference type="ARBA" id="ARBA00022448"/>
    </source>
</evidence>
<feature type="compositionally biased region" description="Basic and acidic residues" evidence="14">
    <location>
        <begin position="619"/>
        <end position="628"/>
    </location>
</feature>
<dbReference type="InterPro" id="IPR019998">
    <property type="entry name" value="Membr_insert_YidC"/>
</dbReference>
<dbReference type="GO" id="GO:0005886">
    <property type="term" value="C:plasma membrane"/>
    <property type="evidence" value="ECO:0007669"/>
    <property type="project" value="UniProtKB-SubCell"/>
</dbReference>
<evidence type="ECO:0000256" key="7">
    <source>
        <dbReference type="ARBA" id="ARBA00022927"/>
    </source>
</evidence>
<evidence type="ECO:0000256" key="13">
    <source>
        <dbReference type="HAMAP-Rule" id="MF_01810"/>
    </source>
</evidence>
<feature type="domain" description="Membrane insertase YidC N-terminal" evidence="16">
    <location>
        <begin position="72"/>
        <end position="379"/>
    </location>
</feature>
<feature type="transmembrane region" description="Helical" evidence="13">
    <location>
        <begin position="387"/>
        <end position="410"/>
    </location>
</feature>
<feature type="domain" description="Membrane insertase YidC/Oxa/ALB C-terminal" evidence="15">
    <location>
        <begin position="391"/>
        <end position="594"/>
    </location>
</feature>
<evidence type="ECO:0000256" key="6">
    <source>
        <dbReference type="ARBA" id="ARBA00022692"/>
    </source>
</evidence>
<organism evidence="17 18">
    <name type="scientific">Silicimonas algicola</name>
    <dbReference type="NCBI Taxonomy" id="1826607"/>
    <lineage>
        <taxon>Bacteria</taxon>
        <taxon>Pseudomonadati</taxon>
        <taxon>Pseudomonadota</taxon>
        <taxon>Alphaproteobacteria</taxon>
        <taxon>Rhodobacterales</taxon>
        <taxon>Paracoccaceae</taxon>
    </lineage>
</organism>
<comment type="caution">
    <text evidence="17">The sequence shown here is derived from an EMBL/GenBank/DDBJ whole genome shotgun (WGS) entry which is preliminary data.</text>
</comment>
<sequence length="628" mass="69264">MDDQNKNLILAMVLSSLVLIVWMILFAPDPVEAPTTADSPAATSAVPGAEAPAAEGEATPSDAIAATPQAPRVTIETPSLDGSISLAGGRIDTLSLKNYDVAVEPGSPEVRLLSPVGDAHPYYAVFGWVPGRDLDASEVPTPETVWEIEGGATLTPETPVTLRWESPAGLVFRRTISVDDKFMFTVTQTVENPTQTTVRLAPYGLVARHGEPPDQSGFFILHEGAIRRTDGTLEEIGYGDIPDLDADDVWGPAASVEEAQSTGWVGFTDHYWMTTLIPEQGEPFTSVVQYVPEQQIYRTIARMPAVDVAPGQTETSTTRVFAGAKEWDTIRDYEAGREITGFLPSLTYFLGLEGDAQIDGFVDAIDWGWFYFLTKPIFFVLHELNVLIGNMGIAIIALTFFIKALLFPLARKSYISMARMKELQPEMEKLKERAGDDRQKLQTGMMQLYKDNKVNPAAGCLPILMQIPIFFSLYKVIFVTIELRHAPFFGPFQDLSSPDPTSIWNFFGLLPWAAPDTGTLLATIFIGILPILLGISMWIQQKLNPAPADPTQQMIFAWMPWIFMFMLGGFASGLVVYWIANNTITFSQQYLIMRSHGYKPDLWGNIRGKNKTPVPATANKDDAPGRKK</sequence>
<gene>
    <name evidence="13" type="primary">yidC</name>
    <name evidence="17" type="ORF">C8D95_10949</name>
</gene>
<evidence type="ECO:0000256" key="12">
    <source>
        <dbReference type="ARBA" id="ARBA00033342"/>
    </source>
</evidence>
<keyword evidence="8 13" id="KW-1133">Transmembrane helix</keyword>
<dbReference type="KEGG" id="salo:EF888_20055"/>
<accession>A0A316G2X6</accession>
<proteinExistence type="inferred from homology"/>
<evidence type="ECO:0000256" key="11">
    <source>
        <dbReference type="ARBA" id="ARBA00033245"/>
    </source>
</evidence>
<evidence type="ECO:0000256" key="5">
    <source>
        <dbReference type="ARBA" id="ARBA00022475"/>
    </source>
</evidence>
<dbReference type="OrthoDB" id="9780552at2"/>
<keyword evidence="9 13" id="KW-0472">Membrane</keyword>
<protein>
    <recommendedName>
        <fullName evidence="3 13">Membrane protein insertase YidC</fullName>
    </recommendedName>
    <alternativeName>
        <fullName evidence="12 13">Foldase YidC</fullName>
    </alternativeName>
    <alternativeName>
        <fullName evidence="11 13">Membrane integrase YidC</fullName>
    </alternativeName>
    <alternativeName>
        <fullName evidence="13">Membrane protein YidC</fullName>
    </alternativeName>
</protein>
<feature type="transmembrane region" description="Helical" evidence="13">
    <location>
        <begin position="519"/>
        <end position="539"/>
    </location>
</feature>
<dbReference type="NCBIfam" id="TIGR03593">
    <property type="entry name" value="yidC_nterm"/>
    <property type="match status" value="1"/>
</dbReference>
<evidence type="ECO:0000313" key="17">
    <source>
        <dbReference type="EMBL" id="PWK54963.1"/>
    </source>
</evidence>
<dbReference type="InterPro" id="IPR028055">
    <property type="entry name" value="YidC/Oxa/ALB_C"/>
</dbReference>
<reference evidence="17 18" key="1">
    <citation type="submission" date="2018-05" db="EMBL/GenBank/DDBJ databases">
        <title>Genomic Encyclopedia of Type Strains, Phase IV (KMG-IV): sequencing the most valuable type-strain genomes for metagenomic binning, comparative biology and taxonomic classification.</title>
        <authorList>
            <person name="Goeker M."/>
        </authorList>
    </citation>
    <scope>NUCLEOTIDE SEQUENCE [LARGE SCALE GENOMIC DNA]</scope>
    <source>
        <strain evidence="17 18">DSM 103371</strain>
    </source>
</reference>
<evidence type="ECO:0000259" key="15">
    <source>
        <dbReference type="Pfam" id="PF02096"/>
    </source>
</evidence>
<feature type="region of interest" description="Disordered" evidence="14">
    <location>
        <begin position="34"/>
        <end position="69"/>
    </location>
</feature>
<dbReference type="GO" id="GO:0051205">
    <property type="term" value="P:protein insertion into membrane"/>
    <property type="evidence" value="ECO:0007669"/>
    <property type="project" value="TreeGrafter"/>
</dbReference>
<dbReference type="Proteomes" id="UP000245390">
    <property type="component" value="Unassembled WGS sequence"/>
</dbReference>
<evidence type="ECO:0000256" key="2">
    <source>
        <dbReference type="ARBA" id="ARBA00010527"/>
    </source>
</evidence>
<dbReference type="NCBIfam" id="TIGR03592">
    <property type="entry name" value="yidC_oxa1_cterm"/>
    <property type="match status" value="1"/>
</dbReference>
<keyword evidence="10 13" id="KW-0143">Chaperone</keyword>
<dbReference type="InterPro" id="IPR001708">
    <property type="entry name" value="YidC/ALB3/OXA1/COX18"/>
</dbReference>
<feature type="transmembrane region" description="Helical" evidence="13">
    <location>
        <begin position="7"/>
        <end position="27"/>
    </location>
</feature>
<evidence type="ECO:0000256" key="8">
    <source>
        <dbReference type="ARBA" id="ARBA00022989"/>
    </source>
</evidence>
<dbReference type="PANTHER" id="PTHR12428">
    <property type="entry name" value="OXA1"/>
    <property type="match status" value="1"/>
</dbReference>
<evidence type="ECO:0000256" key="1">
    <source>
        <dbReference type="ARBA" id="ARBA00004429"/>
    </source>
</evidence>
<evidence type="ECO:0000256" key="3">
    <source>
        <dbReference type="ARBA" id="ARBA00015325"/>
    </source>
</evidence>